<dbReference type="Proteomes" id="UP000233786">
    <property type="component" value="Unassembled WGS sequence"/>
</dbReference>
<dbReference type="AlphaFoldDB" id="A0A2N3XYK6"/>
<name>A0A2N3XYK6_SACSN</name>
<dbReference type="SUPFAM" id="SSF50249">
    <property type="entry name" value="Nucleic acid-binding proteins"/>
    <property type="match status" value="1"/>
</dbReference>
<dbReference type="InterPro" id="IPR012340">
    <property type="entry name" value="NA-bd_OB-fold"/>
</dbReference>
<feature type="domain" description="ChsH2 C-terminal OB-fold" evidence="1">
    <location>
        <begin position="51"/>
        <end position="106"/>
    </location>
</feature>
<dbReference type="Gene3D" id="6.10.30.10">
    <property type="match status" value="1"/>
</dbReference>
<evidence type="ECO:0000313" key="3">
    <source>
        <dbReference type="Proteomes" id="UP000233786"/>
    </source>
</evidence>
<dbReference type="RefSeq" id="WP_010697011.1">
    <property type="nucleotide sequence ID" value="NZ_CP061007.1"/>
</dbReference>
<gene>
    <name evidence="2" type="ORF">A8926_3521</name>
</gene>
<dbReference type="PANTHER" id="PTHR34075:SF5">
    <property type="entry name" value="BLR3430 PROTEIN"/>
    <property type="match status" value="1"/>
</dbReference>
<dbReference type="PANTHER" id="PTHR34075">
    <property type="entry name" value="BLR3430 PROTEIN"/>
    <property type="match status" value="1"/>
</dbReference>
<keyword evidence="3" id="KW-1185">Reference proteome</keyword>
<evidence type="ECO:0000313" key="2">
    <source>
        <dbReference type="EMBL" id="PKW15764.1"/>
    </source>
</evidence>
<proteinExistence type="predicted"/>
<dbReference type="InterPro" id="IPR052513">
    <property type="entry name" value="Thioester_dehydratase-like"/>
</dbReference>
<organism evidence="2 3">
    <name type="scientific">Saccharopolyspora spinosa</name>
    <dbReference type="NCBI Taxonomy" id="60894"/>
    <lineage>
        <taxon>Bacteria</taxon>
        <taxon>Bacillati</taxon>
        <taxon>Actinomycetota</taxon>
        <taxon>Actinomycetes</taxon>
        <taxon>Pseudonocardiales</taxon>
        <taxon>Pseudonocardiaceae</taxon>
        <taxon>Saccharopolyspora</taxon>
    </lineage>
</organism>
<dbReference type="EMBL" id="PJNB01000001">
    <property type="protein sequence ID" value="PKW15764.1"/>
    <property type="molecule type" value="Genomic_DNA"/>
</dbReference>
<sequence length="124" mass="12808">MISVARNEASAAFFDGSARGELLVRRCSRCAPVIAPNVPQCPACGSTELSWEPASGAATLVTWTVVPVPGGGHVVAGIVELAEGPWLHARILDVAPEDLAEGIALGVGFERHEDGEAVPVFHAA</sequence>
<accession>A0A2N3XYK6</accession>
<dbReference type="Pfam" id="PF01796">
    <property type="entry name" value="OB_ChsH2_C"/>
    <property type="match status" value="1"/>
</dbReference>
<protein>
    <recommendedName>
        <fullName evidence="1">ChsH2 C-terminal OB-fold domain-containing protein</fullName>
    </recommendedName>
</protein>
<dbReference type="InterPro" id="IPR002878">
    <property type="entry name" value="ChsH2_C"/>
</dbReference>
<dbReference type="STRING" id="994479.GCA_000194155_03696"/>
<reference evidence="2" key="1">
    <citation type="submission" date="2017-12" db="EMBL/GenBank/DDBJ databases">
        <title>Sequencing the genomes of 1000 Actinobacteria strains.</title>
        <authorList>
            <person name="Klenk H.-P."/>
        </authorList>
    </citation>
    <scope>NUCLEOTIDE SEQUENCE [LARGE SCALE GENOMIC DNA]</scope>
    <source>
        <strain evidence="2">DSM 44228</strain>
    </source>
</reference>
<comment type="caution">
    <text evidence="2">The sequence shown here is derived from an EMBL/GenBank/DDBJ whole genome shotgun (WGS) entry which is preliminary data.</text>
</comment>
<evidence type="ECO:0000259" key="1">
    <source>
        <dbReference type="Pfam" id="PF01796"/>
    </source>
</evidence>